<protein>
    <submittedName>
        <fullName evidence="1">Uncharacterized protein</fullName>
    </submittedName>
</protein>
<dbReference type="EMBL" id="MFAQ01000004">
    <property type="protein sequence ID" value="OGD84028.1"/>
    <property type="molecule type" value="Genomic_DNA"/>
</dbReference>
<gene>
    <name evidence="1" type="ORF">A2572_00685</name>
</gene>
<dbReference type="AlphaFoldDB" id="A0A1F5FWP0"/>
<reference evidence="1 2" key="1">
    <citation type="journal article" date="2016" name="Nat. Commun.">
        <title>Thousands of microbial genomes shed light on interconnected biogeochemical processes in an aquifer system.</title>
        <authorList>
            <person name="Anantharaman K."/>
            <person name="Brown C.T."/>
            <person name="Hug L.A."/>
            <person name="Sharon I."/>
            <person name="Castelle C.J."/>
            <person name="Probst A.J."/>
            <person name="Thomas B.C."/>
            <person name="Singh A."/>
            <person name="Wilkins M.J."/>
            <person name="Karaoz U."/>
            <person name="Brodie E.L."/>
            <person name="Williams K.H."/>
            <person name="Hubbard S.S."/>
            <person name="Banfield J.F."/>
        </authorList>
    </citation>
    <scope>NUCLEOTIDE SEQUENCE [LARGE SCALE GENOMIC DNA]</scope>
</reference>
<dbReference type="Proteomes" id="UP000179237">
    <property type="component" value="Unassembled WGS sequence"/>
</dbReference>
<comment type="caution">
    <text evidence="1">The sequence shown here is derived from an EMBL/GenBank/DDBJ whole genome shotgun (WGS) entry which is preliminary data.</text>
</comment>
<evidence type="ECO:0000313" key="2">
    <source>
        <dbReference type="Proteomes" id="UP000179237"/>
    </source>
</evidence>
<sequence>MPVGAIIWVMDSEKDIVITKEMVKAIKDAKNEKVEPLLIPAMELSRETKIYFENQLALASNDLEYLFALAGLINYGYYGGVKWMFDELQPGESLGIEELLFELRETFGNEIKMDAIALGFLKEELLKGGIPDDKNVVIVLKGSDIPNLESGSGFYVLASLAPSQNMDTDNKSGKAMVTINDRHLVFLKPNFVPCVEHLCSVLYRTQKANGLSSHFFDIRSRVDIKKNIVLDENGVAQFVIAKDEEGRGITQDIEAYTLCALALGIDKRVNRKMVPDTSIRVKKTPRLMGCLERSDGPIAVLIAIENGGKSCNSVWKVVTSFFPNHKVFFIVGFS</sequence>
<name>A0A1F5FWP0_9BACT</name>
<proteinExistence type="predicted"/>
<organism evidence="1 2">
    <name type="scientific">Candidatus Collierbacteria bacterium RIFOXYD1_FULL_40_9</name>
    <dbReference type="NCBI Taxonomy" id="1817731"/>
    <lineage>
        <taxon>Bacteria</taxon>
        <taxon>Candidatus Collieribacteriota</taxon>
    </lineage>
</organism>
<evidence type="ECO:0000313" key="1">
    <source>
        <dbReference type="EMBL" id="OGD84028.1"/>
    </source>
</evidence>
<accession>A0A1F5FWP0</accession>